<dbReference type="InterPro" id="IPR011990">
    <property type="entry name" value="TPR-like_helical_dom_sf"/>
</dbReference>
<gene>
    <name evidence="1" type="ORF">FHS00_003072</name>
</gene>
<protein>
    <submittedName>
        <fullName evidence="1">Tetratricopeptide (TPR) repeat protein</fullName>
    </submittedName>
</protein>
<dbReference type="Gene3D" id="1.25.40.10">
    <property type="entry name" value="Tetratricopeptide repeat domain"/>
    <property type="match status" value="1"/>
</dbReference>
<evidence type="ECO:0000313" key="1">
    <source>
        <dbReference type="EMBL" id="MBB3713468.1"/>
    </source>
</evidence>
<sequence>MTSSAALAEAPLVAEPVTGPQAVPAPELEPGYLDARGRMVSRLSDAKDPELRADLLLDLARLEIGQALAPEALSFLSGLPETLDAERALRRDRIALAAWGVAGGTDPAPQSVRSLLSTDVDWPERAAWRALSFAREGEIRAAADVLPEAGPALDAMAPALAAAILPELLEAAIEGGLWDTAHGLAQRFDTHAELRNSPAYRFLLGRAAQAGGNPVMAFDSYAMAAGGGDAWAQRARLALVDLGRATGALAPEDAAELLRQSWRIWRGDALEVATLERLAEVEHGRGETEAAIAALTEIQRRHPGSDAAQQSEARLDELVAGLYARGGRGALPIAEFVAAHRRLSPDLMFRPGFVAHAEKVAARLLEIGATDAAAREYAALRDQLALMEDLGLEEVTPARRDALRLAQAEALLRGGQTEAAAQALGTAPASAPELRDRLALLQARLSSAEGDGEGVIAVRMEAPTEGYRRLRAAALFERGDWEAARDAYVALWREKGAGLGEAGTIRLLLAAHRAGDAELVAELLERLPNLARTPELAEVARSLAPVAPLALPIGQKSATDRMQGADAALRRIETAAGDG</sequence>
<dbReference type="Proteomes" id="UP000576152">
    <property type="component" value="Unassembled WGS sequence"/>
</dbReference>
<dbReference type="RefSeq" id="WP_183474949.1">
    <property type="nucleotide sequence ID" value="NZ_JACIBX010000015.1"/>
</dbReference>
<keyword evidence="2" id="KW-1185">Reference proteome</keyword>
<proteinExistence type="predicted"/>
<organism evidence="1 2">
    <name type="scientific">Limimaricola variabilis</name>
    <dbReference type="NCBI Taxonomy" id="1492771"/>
    <lineage>
        <taxon>Bacteria</taxon>
        <taxon>Pseudomonadati</taxon>
        <taxon>Pseudomonadota</taxon>
        <taxon>Alphaproteobacteria</taxon>
        <taxon>Rhodobacterales</taxon>
        <taxon>Paracoccaceae</taxon>
        <taxon>Limimaricola</taxon>
    </lineage>
</organism>
<accession>A0ABR6HSM2</accession>
<reference evidence="1 2" key="1">
    <citation type="submission" date="2020-08" db="EMBL/GenBank/DDBJ databases">
        <title>Genomic Encyclopedia of Type Strains, Phase III (KMG-III): the genomes of soil and plant-associated and newly described type strains.</title>
        <authorList>
            <person name="Whitman W."/>
        </authorList>
    </citation>
    <scope>NUCLEOTIDE SEQUENCE [LARGE SCALE GENOMIC DNA]</scope>
    <source>
        <strain evidence="1 2">CECT 8572</strain>
    </source>
</reference>
<evidence type="ECO:0000313" key="2">
    <source>
        <dbReference type="Proteomes" id="UP000576152"/>
    </source>
</evidence>
<dbReference type="EMBL" id="JACIBX010000015">
    <property type="protein sequence ID" value="MBB3713468.1"/>
    <property type="molecule type" value="Genomic_DNA"/>
</dbReference>
<comment type="caution">
    <text evidence="1">The sequence shown here is derived from an EMBL/GenBank/DDBJ whole genome shotgun (WGS) entry which is preliminary data.</text>
</comment>
<name>A0ABR6HSM2_9RHOB</name>